<evidence type="ECO:0000313" key="4">
    <source>
        <dbReference type="EMBL" id="KAF9511404.1"/>
    </source>
</evidence>
<gene>
    <name evidence="4" type="ORF">BS47DRAFT_1185791</name>
</gene>
<dbReference type="InterPro" id="IPR003591">
    <property type="entry name" value="Leu-rich_rpt_typical-subtyp"/>
</dbReference>
<feature type="compositionally biased region" description="Low complexity" evidence="3">
    <location>
        <begin position="16"/>
        <end position="32"/>
    </location>
</feature>
<sequence length="734" mass="79944">MDASGEQLDLPFELASPSRSSSSSVSFQFSSSDGEWCSSPPREDDDYGDWTLGSTPGRDPLSASTKSTRPPKLYAKKLEFRTPPTSPGPKPVDITPITPRPLTLKGERNHGEARNITPPDSPHNTVATITELDVWEMAMSAAIDGANGNIDLCNRNLSYIPRTIGDLSKLVVLGPSPVHAELQATVPRRQFSRVASAPSTYYAPPSKRVFGRTTTTVPGSSAKSGDRSEKVEAAIELYLGGNTISSIPRELFSLRGLTVLSLRSNRLEYLPPCIANLTALKELNVANNKLRYLPSELLSLNLTSLLVHPNPFMPPPVAQHIDTHAAIEKSRAVARSGRILSPLVRHKWAAGANGTMHILPLSELAYRVLLAPKSQLRQRCLPSPAEHGHSSRGSEVRHRGEGLFNWHDYDRDEWAEYNVPSSVWKILETAAPLSSPALWQDDEERDVINLRSPTALDADTTSYKGKSERDSEDSMALMQAATYYPHFCPSPSHQRRLQSEYKIANAHLVSEAQVPETRSFIFQENPTSSFPRPTTTPGSSGQFLSGRGGASLDEIGPRYREYIACPRTPTPSSSSSPHPGLDAWRLAKIAELHRVTPFSGSNASTGSSAPNTRPIYPYLRHAEERYEWVGEIAGVTIAETRLGRVPILWRGCQVGCLAFLHGGAAGERVDTRPGPGPLGGAPAHGYEGEREGDGFDIEEVEKLGPSRPTREDAPDLGSGSDSEDSLDLEIKAAL</sequence>
<dbReference type="AlphaFoldDB" id="A0A9P6DU94"/>
<dbReference type="PANTHER" id="PTHR48051:SF1">
    <property type="entry name" value="RAS SUPPRESSOR PROTEIN 1"/>
    <property type="match status" value="1"/>
</dbReference>
<comment type="caution">
    <text evidence="4">The sequence shown here is derived from an EMBL/GenBank/DDBJ whole genome shotgun (WGS) entry which is preliminary data.</text>
</comment>
<dbReference type="InterPro" id="IPR001611">
    <property type="entry name" value="Leu-rich_rpt"/>
</dbReference>
<dbReference type="SMART" id="SM00369">
    <property type="entry name" value="LRR_TYP"/>
    <property type="match status" value="2"/>
</dbReference>
<keyword evidence="1" id="KW-0433">Leucine-rich repeat</keyword>
<keyword evidence="2" id="KW-0677">Repeat</keyword>
<evidence type="ECO:0000256" key="2">
    <source>
        <dbReference type="ARBA" id="ARBA00022737"/>
    </source>
</evidence>
<dbReference type="SUPFAM" id="SSF52075">
    <property type="entry name" value="Outer arm dynein light chain 1"/>
    <property type="match status" value="1"/>
</dbReference>
<dbReference type="InterPro" id="IPR050216">
    <property type="entry name" value="LRR_domain-containing"/>
</dbReference>
<dbReference type="GO" id="GO:0005737">
    <property type="term" value="C:cytoplasm"/>
    <property type="evidence" value="ECO:0007669"/>
    <property type="project" value="TreeGrafter"/>
</dbReference>
<reference evidence="4" key="1">
    <citation type="journal article" date="2020" name="Nat. Commun.">
        <title>Large-scale genome sequencing of mycorrhizal fungi provides insights into the early evolution of symbiotic traits.</title>
        <authorList>
            <person name="Miyauchi S."/>
            <person name="Kiss E."/>
            <person name="Kuo A."/>
            <person name="Drula E."/>
            <person name="Kohler A."/>
            <person name="Sanchez-Garcia M."/>
            <person name="Morin E."/>
            <person name="Andreopoulos B."/>
            <person name="Barry K.W."/>
            <person name="Bonito G."/>
            <person name="Buee M."/>
            <person name="Carver A."/>
            <person name="Chen C."/>
            <person name="Cichocki N."/>
            <person name="Clum A."/>
            <person name="Culley D."/>
            <person name="Crous P.W."/>
            <person name="Fauchery L."/>
            <person name="Girlanda M."/>
            <person name="Hayes R.D."/>
            <person name="Keri Z."/>
            <person name="LaButti K."/>
            <person name="Lipzen A."/>
            <person name="Lombard V."/>
            <person name="Magnuson J."/>
            <person name="Maillard F."/>
            <person name="Murat C."/>
            <person name="Nolan M."/>
            <person name="Ohm R.A."/>
            <person name="Pangilinan J."/>
            <person name="Pereira M.F."/>
            <person name="Perotto S."/>
            <person name="Peter M."/>
            <person name="Pfister S."/>
            <person name="Riley R."/>
            <person name="Sitrit Y."/>
            <person name="Stielow J.B."/>
            <person name="Szollosi G."/>
            <person name="Zifcakova L."/>
            <person name="Stursova M."/>
            <person name="Spatafora J.W."/>
            <person name="Tedersoo L."/>
            <person name="Vaario L.M."/>
            <person name="Yamada A."/>
            <person name="Yan M."/>
            <person name="Wang P."/>
            <person name="Xu J."/>
            <person name="Bruns T."/>
            <person name="Baldrian P."/>
            <person name="Vilgalys R."/>
            <person name="Dunand C."/>
            <person name="Henrissat B."/>
            <person name="Grigoriev I.V."/>
            <person name="Hibbett D."/>
            <person name="Nagy L.G."/>
            <person name="Martin F.M."/>
        </authorList>
    </citation>
    <scope>NUCLEOTIDE SEQUENCE</scope>
    <source>
        <strain evidence="4">UP504</strain>
    </source>
</reference>
<feature type="region of interest" description="Disordered" evidence="3">
    <location>
        <begin position="450"/>
        <end position="472"/>
    </location>
</feature>
<dbReference type="PANTHER" id="PTHR48051">
    <property type="match status" value="1"/>
</dbReference>
<evidence type="ECO:0000313" key="5">
    <source>
        <dbReference type="Proteomes" id="UP000886523"/>
    </source>
</evidence>
<dbReference type="OrthoDB" id="660555at2759"/>
<dbReference type="InterPro" id="IPR032675">
    <property type="entry name" value="LRR_dom_sf"/>
</dbReference>
<accession>A0A9P6DU94</accession>
<dbReference type="EMBL" id="MU129001">
    <property type="protein sequence ID" value="KAF9511404.1"/>
    <property type="molecule type" value="Genomic_DNA"/>
</dbReference>
<feature type="compositionally biased region" description="Low complexity" evidence="3">
    <location>
        <begin position="526"/>
        <end position="540"/>
    </location>
</feature>
<feature type="region of interest" description="Disordered" evidence="3">
    <location>
        <begin position="1"/>
        <end position="73"/>
    </location>
</feature>
<dbReference type="Proteomes" id="UP000886523">
    <property type="component" value="Unassembled WGS sequence"/>
</dbReference>
<dbReference type="Gene3D" id="3.80.10.10">
    <property type="entry name" value="Ribonuclease Inhibitor"/>
    <property type="match status" value="1"/>
</dbReference>
<evidence type="ECO:0000256" key="3">
    <source>
        <dbReference type="SAM" id="MobiDB-lite"/>
    </source>
</evidence>
<protein>
    <submittedName>
        <fullName evidence="4">Uncharacterized protein</fullName>
    </submittedName>
</protein>
<feature type="compositionally biased region" description="Basic and acidic residues" evidence="3">
    <location>
        <begin position="700"/>
        <end position="713"/>
    </location>
</feature>
<dbReference type="Pfam" id="PF13855">
    <property type="entry name" value="LRR_8"/>
    <property type="match status" value="1"/>
</dbReference>
<feature type="region of interest" description="Disordered" evidence="3">
    <location>
        <begin position="79"/>
        <end position="98"/>
    </location>
</feature>
<keyword evidence="5" id="KW-1185">Reference proteome</keyword>
<organism evidence="4 5">
    <name type="scientific">Hydnum rufescens UP504</name>
    <dbReference type="NCBI Taxonomy" id="1448309"/>
    <lineage>
        <taxon>Eukaryota</taxon>
        <taxon>Fungi</taxon>
        <taxon>Dikarya</taxon>
        <taxon>Basidiomycota</taxon>
        <taxon>Agaricomycotina</taxon>
        <taxon>Agaricomycetes</taxon>
        <taxon>Cantharellales</taxon>
        <taxon>Hydnaceae</taxon>
        <taxon>Hydnum</taxon>
    </lineage>
</organism>
<name>A0A9P6DU94_9AGAM</name>
<evidence type="ECO:0000256" key="1">
    <source>
        <dbReference type="ARBA" id="ARBA00022614"/>
    </source>
</evidence>
<proteinExistence type="predicted"/>
<feature type="region of interest" description="Disordered" evidence="3">
    <location>
        <begin position="668"/>
        <end position="734"/>
    </location>
</feature>
<feature type="region of interest" description="Disordered" evidence="3">
    <location>
        <begin position="524"/>
        <end position="548"/>
    </location>
</feature>